<evidence type="ECO:0000313" key="1">
    <source>
        <dbReference type="EMBL" id="ETO30891.1"/>
    </source>
</evidence>
<accession>X6NY63</accession>
<protein>
    <submittedName>
        <fullName evidence="1">Uncharacterized protein</fullName>
    </submittedName>
</protein>
<keyword evidence="2" id="KW-1185">Reference proteome</keyword>
<gene>
    <name evidence="1" type="ORF">RFI_06228</name>
</gene>
<evidence type="ECO:0000313" key="2">
    <source>
        <dbReference type="Proteomes" id="UP000023152"/>
    </source>
</evidence>
<sequence length="178" mass="21217">MNIEISLFLCRSTKTKYYIPKFQVCALKKRQSLNYSLLTQNIVFIENILSGVYPSRPRIFFLCINTKRMNKKKYQHTHILGIPLQIKYLSFFFLTRKNNNKKQQANEEIKSSSAVQQFNNRLFFVPHYYPQKETTKKNNEGKQRGEKKKFAHIARYTIKLLKKFPKTNIDLFSLSLHL</sequence>
<organism evidence="1 2">
    <name type="scientific">Reticulomyxa filosa</name>
    <dbReference type="NCBI Taxonomy" id="46433"/>
    <lineage>
        <taxon>Eukaryota</taxon>
        <taxon>Sar</taxon>
        <taxon>Rhizaria</taxon>
        <taxon>Retaria</taxon>
        <taxon>Foraminifera</taxon>
        <taxon>Monothalamids</taxon>
        <taxon>Reticulomyxidae</taxon>
        <taxon>Reticulomyxa</taxon>
    </lineage>
</organism>
<dbReference type="AlphaFoldDB" id="X6NY63"/>
<name>X6NY63_RETFI</name>
<proteinExistence type="predicted"/>
<dbReference type="EMBL" id="ASPP01005252">
    <property type="protein sequence ID" value="ETO30891.1"/>
    <property type="molecule type" value="Genomic_DNA"/>
</dbReference>
<comment type="caution">
    <text evidence="1">The sequence shown here is derived from an EMBL/GenBank/DDBJ whole genome shotgun (WGS) entry which is preliminary data.</text>
</comment>
<reference evidence="1 2" key="1">
    <citation type="journal article" date="2013" name="Curr. Biol.">
        <title>The Genome of the Foraminiferan Reticulomyxa filosa.</title>
        <authorList>
            <person name="Glockner G."/>
            <person name="Hulsmann N."/>
            <person name="Schleicher M."/>
            <person name="Noegel A.A."/>
            <person name="Eichinger L."/>
            <person name="Gallinger C."/>
            <person name="Pawlowski J."/>
            <person name="Sierra R."/>
            <person name="Euteneuer U."/>
            <person name="Pillet L."/>
            <person name="Moustafa A."/>
            <person name="Platzer M."/>
            <person name="Groth M."/>
            <person name="Szafranski K."/>
            <person name="Schliwa M."/>
        </authorList>
    </citation>
    <scope>NUCLEOTIDE SEQUENCE [LARGE SCALE GENOMIC DNA]</scope>
</reference>
<dbReference type="Proteomes" id="UP000023152">
    <property type="component" value="Unassembled WGS sequence"/>
</dbReference>